<keyword evidence="4 15" id="KW-0645">Protease</keyword>
<dbReference type="GO" id="GO:0016887">
    <property type="term" value="F:ATP hydrolysis activity"/>
    <property type="evidence" value="ECO:0007669"/>
    <property type="project" value="UniProtKB-UniRule"/>
</dbReference>
<comment type="subunit">
    <text evidence="15">Homohexamer.</text>
</comment>
<keyword evidence="6 15" id="KW-0479">Metal-binding</keyword>
<reference evidence="18 19" key="1">
    <citation type="submission" date="2020-10" db="EMBL/GenBank/DDBJ databases">
        <title>Blautia liquoris sp.nov., isolated from the mud in a fermentation cellar used for the production of Chinese strong-flavoured liquor.</title>
        <authorList>
            <person name="Lu L."/>
        </authorList>
    </citation>
    <scope>NUCLEOTIDE SEQUENCE [LARGE SCALE GENOMIC DNA]</scope>
    <source>
        <strain evidence="18 19">LZLJ-3</strain>
    </source>
</reference>
<name>A0A7M2RKJ1_9FIRM</name>
<keyword evidence="5 15" id="KW-0812">Transmembrane</keyword>
<keyword evidence="3 15" id="KW-1003">Cell membrane</keyword>
<dbReference type="SMART" id="SM00382">
    <property type="entry name" value="AAA"/>
    <property type="match status" value="1"/>
</dbReference>
<feature type="binding site" evidence="15">
    <location>
        <position position="429"/>
    </location>
    <ligand>
        <name>Zn(2+)</name>
        <dbReference type="ChEBI" id="CHEBI:29105"/>
        <note>catalytic</note>
    </ligand>
</feature>
<keyword evidence="13 15" id="KW-0472">Membrane</keyword>
<dbReference type="HAMAP" id="MF_01458">
    <property type="entry name" value="FtsH"/>
    <property type="match status" value="1"/>
</dbReference>
<evidence type="ECO:0000256" key="4">
    <source>
        <dbReference type="ARBA" id="ARBA00022670"/>
    </source>
</evidence>
<dbReference type="Pfam" id="PF00004">
    <property type="entry name" value="AAA"/>
    <property type="match status" value="1"/>
</dbReference>
<evidence type="ECO:0000256" key="5">
    <source>
        <dbReference type="ARBA" id="ARBA00022692"/>
    </source>
</evidence>
<keyword evidence="9 15" id="KW-0862">Zinc</keyword>
<dbReference type="FunFam" id="1.20.58.760:FF:000001">
    <property type="entry name" value="ATP-dependent zinc metalloprotease FtsH"/>
    <property type="match status" value="1"/>
</dbReference>
<evidence type="ECO:0000256" key="13">
    <source>
        <dbReference type="ARBA" id="ARBA00023136"/>
    </source>
</evidence>
<keyword evidence="11 15" id="KW-1133">Transmembrane helix</keyword>
<feature type="transmembrane region" description="Helical" evidence="15">
    <location>
        <begin position="109"/>
        <end position="130"/>
    </location>
</feature>
<evidence type="ECO:0000256" key="10">
    <source>
        <dbReference type="ARBA" id="ARBA00022840"/>
    </source>
</evidence>
<dbReference type="GO" id="GO:0005886">
    <property type="term" value="C:plasma membrane"/>
    <property type="evidence" value="ECO:0007669"/>
    <property type="project" value="UniProtKB-SubCell"/>
</dbReference>
<dbReference type="InterPro" id="IPR037219">
    <property type="entry name" value="Peptidase_M41-like"/>
</dbReference>
<dbReference type="InterPro" id="IPR011546">
    <property type="entry name" value="Pept_M41_FtsH_extracell"/>
</dbReference>
<dbReference type="Pfam" id="PF01434">
    <property type="entry name" value="Peptidase_M41"/>
    <property type="match status" value="1"/>
</dbReference>
<keyword evidence="12 15" id="KW-0482">Metalloprotease</keyword>
<dbReference type="InterPro" id="IPR041569">
    <property type="entry name" value="AAA_lid_3"/>
</dbReference>
<keyword evidence="8 15" id="KW-0378">Hydrolase</keyword>
<dbReference type="PANTHER" id="PTHR23076">
    <property type="entry name" value="METALLOPROTEASE M41 FTSH"/>
    <property type="match status" value="1"/>
</dbReference>
<evidence type="ECO:0000256" key="15">
    <source>
        <dbReference type="HAMAP-Rule" id="MF_01458"/>
    </source>
</evidence>
<sequence>MKEVKSPKKPMAFYYIIAILVILLLNAIFFPNMAERKVKEVDYGVFKQMIEKGDIGKVQIEQDKITFSDKDEKNYFKTGPLNDPNLIQELDEKGITKYGSPIVERTSPILAFIISWVLPIVLMVALGQLLMRQMSKRMGDGGMGNAMSFGKSNAKIYVQSETGIKFKDVAGEDEAKELLLEIVDFLHNPEKYTEIGAKMPKGALLVGPPGTGKTMLAKAVAGEANVPFFSISGSEFVEMFVGMGAAKVRDLFKQANDKAPCIVFIDEIDTIGKKRDGANMGGNDEREQTLNQLLTEMDGFDGKKGVVILGATNRPESLDAALLRPGRFDRRIPVELPDLKGRADILKVHAKDIHISDSVDFDVIARMSPGASGAELANMINEAALRAVRDRRKFVTQADLEESVEVVVAGYQKKNKILSDKEKLIVSYHEVGHAMVAALQTQSAPVTKITIIPRTSGALGYTMQVDEGEHNLMSKEELENRLATLTGGRVAESLIFHSITTGASNDIEQATKMARAMITRYGMSDEIGMVALETVTNPYLSADSSLMCSENTASEIDKKVIALVNSAYKKAENLLSSNLPKLHELAKFLYQRETITGDEFMEILQREPEYIPEN</sequence>
<dbReference type="FunFam" id="1.10.8.60:FF:000001">
    <property type="entry name" value="ATP-dependent zinc metalloprotease FtsH"/>
    <property type="match status" value="1"/>
</dbReference>
<dbReference type="EMBL" id="CP063304">
    <property type="protein sequence ID" value="QOV20853.1"/>
    <property type="molecule type" value="Genomic_DNA"/>
</dbReference>
<protein>
    <recommendedName>
        <fullName evidence="15">ATP-dependent zinc metalloprotease FtsH</fullName>
        <ecNumber evidence="15">3.4.24.-</ecNumber>
    </recommendedName>
</protein>
<evidence type="ECO:0000256" key="1">
    <source>
        <dbReference type="ARBA" id="ARBA00004370"/>
    </source>
</evidence>
<comment type="similarity">
    <text evidence="14 15">In the central section; belongs to the AAA ATPase family.</text>
</comment>
<feature type="binding site" evidence="15">
    <location>
        <position position="506"/>
    </location>
    <ligand>
        <name>Zn(2+)</name>
        <dbReference type="ChEBI" id="CHEBI:29105"/>
        <note>catalytic</note>
    </ligand>
</feature>
<evidence type="ECO:0000256" key="9">
    <source>
        <dbReference type="ARBA" id="ARBA00022833"/>
    </source>
</evidence>
<evidence type="ECO:0000313" key="19">
    <source>
        <dbReference type="Proteomes" id="UP000593601"/>
    </source>
</evidence>
<feature type="transmembrane region" description="Helical" evidence="15">
    <location>
        <begin position="12"/>
        <end position="30"/>
    </location>
</feature>
<dbReference type="GO" id="GO:0004222">
    <property type="term" value="F:metalloendopeptidase activity"/>
    <property type="evidence" value="ECO:0007669"/>
    <property type="project" value="InterPro"/>
</dbReference>
<dbReference type="Gene3D" id="3.40.50.300">
    <property type="entry name" value="P-loop containing nucleotide triphosphate hydrolases"/>
    <property type="match status" value="1"/>
</dbReference>
<feature type="active site" evidence="15">
    <location>
        <position position="430"/>
    </location>
</feature>
<comment type="similarity">
    <text evidence="2 15">In the C-terminal section; belongs to the peptidase M41 family.</text>
</comment>
<dbReference type="InterPro" id="IPR000642">
    <property type="entry name" value="Peptidase_M41"/>
</dbReference>
<dbReference type="GO" id="GO:0005524">
    <property type="term" value="F:ATP binding"/>
    <property type="evidence" value="ECO:0007669"/>
    <property type="project" value="UniProtKB-UniRule"/>
</dbReference>
<keyword evidence="7 15" id="KW-0547">Nucleotide-binding</keyword>
<accession>A0A7M2RKJ1</accession>
<dbReference type="SUPFAM" id="SSF52540">
    <property type="entry name" value="P-loop containing nucleoside triphosphate hydrolases"/>
    <property type="match status" value="1"/>
</dbReference>
<dbReference type="InterPro" id="IPR027417">
    <property type="entry name" value="P-loop_NTPase"/>
</dbReference>
<evidence type="ECO:0000256" key="2">
    <source>
        <dbReference type="ARBA" id="ARBA00010044"/>
    </source>
</evidence>
<dbReference type="KEGG" id="bliq:INP51_08050"/>
<dbReference type="NCBIfam" id="TIGR01241">
    <property type="entry name" value="FtsH_fam"/>
    <property type="match status" value="1"/>
</dbReference>
<dbReference type="PROSITE" id="PS00674">
    <property type="entry name" value="AAA"/>
    <property type="match status" value="1"/>
</dbReference>
<evidence type="ECO:0000256" key="14">
    <source>
        <dbReference type="ARBA" id="ARBA00061570"/>
    </source>
</evidence>
<dbReference type="FunFam" id="3.40.50.300:FF:000001">
    <property type="entry name" value="ATP-dependent zinc metalloprotease FtsH"/>
    <property type="match status" value="1"/>
</dbReference>
<evidence type="ECO:0000256" key="12">
    <source>
        <dbReference type="ARBA" id="ARBA00023049"/>
    </source>
</evidence>
<dbReference type="InterPro" id="IPR003960">
    <property type="entry name" value="ATPase_AAA_CS"/>
</dbReference>
<dbReference type="InterPro" id="IPR005936">
    <property type="entry name" value="FtsH"/>
</dbReference>
<dbReference type="Gene3D" id="1.20.58.760">
    <property type="entry name" value="Peptidase M41"/>
    <property type="match status" value="1"/>
</dbReference>
<keyword evidence="10 15" id="KW-0067">ATP-binding</keyword>
<dbReference type="GO" id="GO:0004176">
    <property type="term" value="F:ATP-dependent peptidase activity"/>
    <property type="evidence" value="ECO:0007669"/>
    <property type="project" value="InterPro"/>
</dbReference>
<dbReference type="Proteomes" id="UP000593601">
    <property type="component" value="Chromosome"/>
</dbReference>
<dbReference type="Gene3D" id="3.30.720.210">
    <property type="match status" value="1"/>
</dbReference>
<evidence type="ECO:0000256" key="7">
    <source>
        <dbReference type="ARBA" id="ARBA00022741"/>
    </source>
</evidence>
<evidence type="ECO:0000256" key="11">
    <source>
        <dbReference type="ARBA" id="ARBA00022989"/>
    </source>
</evidence>
<gene>
    <name evidence="15 18" type="primary">ftsH</name>
    <name evidence="18" type="ORF">INP51_08050</name>
</gene>
<comment type="similarity">
    <text evidence="16">Belongs to the AAA ATPase family.</text>
</comment>
<proteinExistence type="inferred from homology"/>
<evidence type="ECO:0000259" key="17">
    <source>
        <dbReference type="SMART" id="SM00382"/>
    </source>
</evidence>
<dbReference type="GO" id="GO:0030163">
    <property type="term" value="P:protein catabolic process"/>
    <property type="evidence" value="ECO:0007669"/>
    <property type="project" value="UniProtKB-UniRule"/>
</dbReference>
<keyword evidence="19" id="KW-1185">Reference proteome</keyword>
<comment type="function">
    <text evidence="15">Acts as a processive, ATP-dependent zinc metallopeptidase for both cytoplasmic and membrane proteins. Plays a role in the quality control of integral membrane proteins.</text>
</comment>
<feature type="domain" description="AAA+ ATPase" evidence="17">
    <location>
        <begin position="199"/>
        <end position="338"/>
    </location>
</feature>
<comment type="cofactor">
    <cofactor evidence="15">
        <name>Zn(2+)</name>
        <dbReference type="ChEBI" id="CHEBI:29105"/>
    </cofactor>
    <text evidence="15">Binds 1 zinc ion per subunit.</text>
</comment>
<dbReference type="InterPro" id="IPR003959">
    <property type="entry name" value="ATPase_AAA_core"/>
</dbReference>
<evidence type="ECO:0000313" key="18">
    <source>
        <dbReference type="EMBL" id="QOV20853.1"/>
    </source>
</evidence>
<dbReference type="Pfam" id="PF17862">
    <property type="entry name" value="AAA_lid_3"/>
    <property type="match status" value="1"/>
</dbReference>
<evidence type="ECO:0000256" key="8">
    <source>
        <dbReference type="ARBA" id="ARBA00022801"/>
    </source>
</evidence>
<comment type="subcellular location">
    <subcellularLocation>
        <location evidence="15">Cell membrane</location>
        <topology evidence="15">Multi-pass membrane protein</topology>
        <orientation evidence="15">Cytoplasmic side</orientation>
    </subcellularLocation>
    <subcellularLocation>
        <location evidence="1">Membrane</location>
    </subcellularLocation>
</comment>
<evidence type="ECO:0000256" key="6">
    <source>
        <dbReference type="ARBA" id="ARBA00022723"/>
    </source>
</evidence>
<feature type="binding site" evidence="15">
    <location>
        <position position="433"/>
    </location>
    <ligand>
        <name>Zn(2+)</name>
        <dbReference type="ChEBI" id="CHEBI:29105"/>
        <note>catalytic</note>
    </ligand>
</feature>
<dbReference type="CDD" id="cd19501">
    <property type="entry name" value="RecA-like_FtsH"/>
    <property type="match status" value="1"/>
</dbReference>
<dbReference type="PANTHER" id="PTHR23076:SF97">
    <property type="entry name" value="ATP-DEPENDENT ZINC METALLOPROTEASE YME1L1"/>
    <property type="match status" value="1"/>
</dbReference>
<dbReference type="GO" id="GO:0008270">
    <property type="term" value="F:zinc ion binding"/>
    <property type="evidence" value="ECO:0007669"/>
    <property type="project" value="UniProtKB-UniRule"/>
</dbReference>
<dbReference type="SUPFAM" id="SSF140990">
    <property type="entry name" value="FtsH protease domain-like"/>
    <property type="match status" value="1"/>
</dbReference>
<dbReference type="AlphaFoldDB" id="A0A7M2RKJ1"/>
<dbReference type="EC" id="3.4.24.-" evidence="15"/>
<dbReference type="Gene3D" id="1.10.8.60">
    <property type="match status" value="1"/>
</dbReference>
<dbReference type="GO" id="GO:0006508">
    <property type="term" value="P:proteolysis"/>
    <property type="evidence" value="ECO:0007669"/>
    <property type="project" value="UniProtKB-KW"/>
</dbReference>
<dbReference type="InterPro" id="IPR003593">
    <property type="entry name" value="AAA+_ATPase"/>
</dbReference>
<dbReference type="Pfam" id="PF06480">
    <property type="entry name" value="FtsH_ext"/>
    <property type="match status" value="1"/>
</dbReference>
<evidence type="ECO:0000256" key="3">
    <source>
        <dbReference type="ARBA" id="ARBA00022475"/>
    </source>
</evidence>
<dbReference type="RefSeq" id="WP_193737167.1">
    <property type="nucleotide sequence ID" value="NZ_CP063304.1"/>
</dbReference>
<organism evidence="18 19">
    <name type="scientific">Blautia liquoris</name>
    <dbReference type="NCBI Taxonomy" id="2779518"/>
    <lineage>
        <taxon>Bacteria</taxon>
        <taxon>Bacillati</taxon>
        <taxon>Bacillota</taxon>
        <taxon>Clostridia</taxon>
        <taxon>Lachnospirales</taxon>
        <taxon>Lachnospiraceae</taxon>
        <taxon>Blautia</taxon>
    </lineage>
</organism>
<evidence type="ECO:0000256" key="16">
    <source>
        <dbReference type="RuleBase" id="RU003651"/>
    </source>
</evidence>
<feature type="binding site" evidence="15">
    <location>
        <begin position="207"/>
        <end position="214"/>
    </location>
    <ligand>
        <name>ATP</name>
        <dbReference type="ChEBI" id="CHEBI:30616"/>
    </ligand>
</feature>